<protein>
    <recommendedName>
        <fullName evidence="16">Choline/ethanolamine transporter FLVCR1</fullName>
    </recommendedName>
    <alternativeName>
        <fullName evidence="17">Heme transporter FLVCR1</fullName>
    </alternativeName>
</protein>
<keyword evidence="7" id="KW-0265">Erythrocyte maturation</keyword>
<evidence type="ECO:0000256" key="13">
    <source>
        <dbReference type="ARBA" id="ARBA00045087"/>
    </source>
</evidence>
<evidence type="ECO:0000259" key="19">
    <source>
        <dbReference type="PROSITE" id="PS50850"/>
    </source>
</evidence>
<accession>A0A9D4D5M6</accession>
<dbReference type="EMBL" id="JAIWYP010000011">
    <property type="protein sequence ID" value="KAH3738409.1"/>
    <property type="molecule type" value="Genomic_DNA"/>
</dbReference>
<gene>
    <name evidence="20" type="ORF">DPMN_045042</name>
</gene>
<evidence type="ECO:0000256" key="5">
    <source>
        <dbReference type="ARBA" id="ARBA00022692"/>
    </source>
</evidence>
<dbReference type="InterPro" id="IPR049680">
    <property type="entry name" value="FLVCR1-2_SLC49-like"/>
</dbReference>
<dbReference type="GO" id="GO:0043249">
    <property type="term" value="P:erythrocyte maturation"/>
    <property type="evidence" value="ECO:0007669"/>
    <property type="project" value="UniProtKB-KW"/>
</dbReference>
<dbReference type="CDD" id="cd17398">
    <property type="entry name" value="MFS_FLVCR_like"/>
    <property type="match status" value="1"/>
</dbReference>
<dbReference type="InterPro" id="IPR020846">
    <property type="entry name" value="MFS_dom"/>
</dbReference>
<evidence type="ECO:0000256" key="15">
    <source>
        <dbReference type="ARBA" id="ARBA00060240"/>
    </source>
</evidence>
<dbReference type="GO" id="GO:0020037">
    <property type="term" value="F:heme binding"/>
    <property type="evidence" value="ECO:0007669"/>
    <property type="project" value="TreeGrafter"/>
</dbReference>
<dbReference type="GO" id="GO:0097037">
    <property type="term" value="P:heme export"/>
    <property type="evidence" value="ECO:0007669"/>
    <property type="project" value="TreeGrafter"/>
</dbReference>
<comment type="similarity">
    <text evidence="14">Belongs to the major facilitator superfamily. Feline leukemia virus subgroup C receptor (TC 2.A.1.28.1) family.</text>
</comment>
<comment type="function">
    <text evidence="15">Uniporter that mediates the transport of extracellular choline and ethanolamine into cells, thereby playing a key role in phospholipid biosynthesis. Choline and ethanolamine are the precursors of phosphatidylcholine and phosphatidylethanolamine, respectively, the two most abundant phospholipids. Transport is not coupled with proton transport and is exclusively driven by the choline (or ethanolamine) gradient across the plasma membrane. Also acts as a heme b transporter that mediates heme efflux from the cytoplasm to the extracellular compartment.</text>
</comment>
<dbReference type="OrthoDB" id="422206at2759"/>
<proteinExistence type="inferred from homology"/>
<evidence type="ECO:0000256" key="12">
    <source>
        <dbReference type="ARBA" id="ARBA00036811"/>
    </source>
</evidence>
<dbReference type="GO" id="GO:0005886">
    <property type="term" value="C:plasma membrane"/>
    <property type="evidence" value="ECO:0007669"/>
    <property type="project" value="UniProtKB-SubCell"/>
</dbReference>
<evidence type="ECO:0000256" key="17">
    <source>
        <dbReference type="ARBA" id="ARBA00080886"/>
    </source>
</evidence>
<name>A0A9D4D5M6_DREPO</name>
<evidence type="ECO:0000256" key="3">
    <source>
        <dbReference type="ARBA" id="ARBA00022475"/>
    </source>
</evidence>
<keyword evidence="6 18" id="KW-1133">Transmembrane helix</keyword>
<comment type="caution">
    <text evidence="20">The sequence shown here is derived from an EMBL/GenBank/DDBJ whole genome shotgun (WGS) entry which is preliminary data.</text>
</comment>
<evidence type="ECO:0000256" key="16">
    <source>
        <dbReference type="ARBA" id="ARBA00068050"/>
    </source>
</evidence>
<dbReference type="InterPro" id="IPR011701">
    <property type="entry name" value="MFS"/>
</dbReference>
<dbReference type="SUPFAM" id="SSF103473">
    <property type="entry name" value="MFS general substrate transporter"/>
    <property type="match status" value="1"/>
</dbReference>
<dbReference type="GO" id="GO:0015232">
    <property type="term" value="F:heme transmembrane transporter activity"/>
    <property type="evidence" value="ECO:0007669"/>
    <property type="project" value="UniProtKB-ARBA"/>
</dbReference>
<organism evidence="20 21">
    <name type="scientific">Dreissena polymorpha</name>
    <name type="common">Zebra mussel</name>
    <name type="synonym">Mytilus polymorpha</name>
    <dbReference type="NCBI Taxonomy" id="45954"/>
    <lineage>
        <taxon>Eukaryota</taxon>
        <taxon>Metazoa</taxon>
        <taxon>Spiralia</taxon>
        <taxon>Lophotrochozoa</taxon>
        <taxon>Mollusca</taxon>
        <taxon>Bivalvia</taxon>
        <taxon>Autobranchia</taxon>
        <taxon>Heteroconchia</taxon>
        <taxon>Euheterodonta</taxon>
        <taxon>Imparidentia</taxon>
        <taxon>Neoheterodontei</taxon>
        <taxon>Myida</taxon>
        <taxon>Dreissenoidea</taxon>
        <taxon>Dreissenidae</taxon>
        <taxon>Dreissena</taxon>
    </lineage>
</organism>
<feature type="transmembrane region" description="Helical" evidence="18">
    <location>
        <begin position="379"/>
        <end position="398"/>
    </location>
</feature>
<reference evidence="20" key="2">
    <citation type="submission" date="2020-11" db="EMBL/GenBank/DDBJ databases">
        <authorList>
            <person name="McCartney M.A."/>
            <person name="Auch B."/>
            <person name="Kono T."/>
            <person name="Mallez S."/>
            <person name="Becker A."/>
            <person name="Gohl D.M."/>
            <person name="Silverstein K.A.T."/>
            <person name="Koren S."/>
            <person name="Bechman K.B."/>
            <person name="Herman A."/>
            <person name="Abrahante J.E."/>
            <person name="Garbe J."/>
        </authorList>
    </citation>
    <scope>NUCLEOTIDE SEQUENCE</scope>
    <source>
        <strain evidence="20">Duluth1</strain>
        <tissue evidence="20">Whole animal</tissue>
    </source>
</reference>
<comment type="catalytic activity">
    <reaction evidence="13">
        <text>ethanolamine(in) = ethanolamine(out)</text>
        <dbReference type="Rhea" id="RHEA:32747"/>
        <dbReference type="ChEBI" id="CHEBI:57603"/>
    </reaction>
</comment>
<dbReference type="GO" id="GO:0031966">
    <property type="term" value="C:mitochondrial membrane"/>
    <property type="evidence" value="ECO:0007669"/>
    <property type="project" value="UniProtKB-ARBA"/>
</dbReference>
<keyword evidence="9" id="KW-0675">Receptor</keyword>
<evidence type="ECO:0000256" key="1">
    <source>
        <dbReference type="ARBA" id="ARBA00004651"/>
    </source>
</evidence>
<evidence type="ECO:0000256" key="7">
    <source>
        <dbReference type="ARBA" id="ARBA00023057"/>
    </source>
</evidence>
<feature type="transmembrane region" description="Helical" evidence="18">
    <location>
        <begin position="356"/>
        <end position="373"/>
    </location>
</feature>
<feature type="transmembrane region" description="Helical" evidence="18">
    <location>
        <begin position="444"/>
        <end position="466"/>
    </location>
</feature>
<dbReference type="PANTHER" id="PTHR10924:SF4">
    <property type="entry name" value="GH15861P"/>
    <property type="match status" value="1"/>
</dbReference>
<evidence type="ECO:0000256" key="4">
    <source>
        <dbReference type="ARBA" id="ARBA00022553"/>
    </source>
</evidence>
<evidence type="ECO:0000256" key="14">
    <source>
        <dbReference type="ARBA" id="ARBA00046338"/>
    </source>
</evidence>
<feature type="transmembrane region" description="Helical" evidence="18">
    <location>
        <begin position="231"/>
        <end position="250"/>
    </location>
</feature>
<dbReference type="GO" id="GO:0006783">
    <property type="term" value="P:heme biosynthetic process"/>
    <property type="evidence" value="ECO:0007669"/>
    <property type="project" value="UniProtKB-ARBA"/>
</dbReference>
<dbReference type="Pfam" id="PF07690">
    <property type="entry name" value="MFS_1"/>
    <property type="match status" value="1"/>
</dbReference>
<dbReference type="FunFam" id="1.20.1250.20:FF:000184">
    <property type="entry name" value="Feline leukemia virus subgroup C receptor-related protein 1"/>
    <property type="match status" value="1"/>
</dbReference>
<comment type="subcellular location">
    <subcellularLocation>
        <location evidence="1">Cell membrane</location>
        <topology evidence="1">Multi-pass membrane protein</topology>
    </subcellularLocation>
</comment>
<feature type="transmembrane region" description="Helical" evidence="18">
    <location>
        <begin position="418"/>
        <end position="438"/>
    </location>
</feature>
<dbReference type="InterPro" id="IPR036259">
    <property type="entry name" value="MFS_trans_sf"/>
</dbReference>
<feature type="transmembrane region" description="Helical" evidence="18">
    <location>
        <begin position="192"/>
        <end position="211"/>
    </location>
</feature>
<dbReference type="PANTHER" id="PTHR10924">
    <property type="entry name" value="MAJOR FACILITATOR SUPERFAMILY PROTEIN-RELATED"/>
    <property type="match status" value="1"/>
</dbReference>
<evidence type="ECO:0000256" key="2">
    <source>
        <dbReference type="ARBA" id="ARBA00022448"/>
    </source>
</evidence>
<evidence type="ECO:0000313" key="20">
    <source>
        <dbReference type="EMBL" id="KAH3738409.1"/>
    </source>
</evidence>
<dbReference type="Proteomes" id="UP000828390">
    <property type="component" value="Unassembled WGS sequence"/>
</dbReference>
<keyword evidence="21" id="KW-1185">Reference proteome</keyword>
<keyword evidence="5 18" id="KW-0812">Transmembrane</keyword>
<keyword evidence="8 18" id="KW-0472">Membrane</keyword>
<evidence type="ECO:0000313" key="21">
    <source>
        <dbReference type="Proteomes" id="UP000828390"/>
    </source>
</evidence>
<feature type="transmembrane region" description="Helical" evidence="18">
    <location>
        <begin position="103"/>
        <end position="123"/>
    </location>
</feature>
<feature type="domain" description="Major facilitator superfamily (MFS) profile" evidence="19">
    <location>
        <begin position="60"/>
        <end position="469"/>
    </location>
</feature>
<evidence type="ECO:0000256" key="8">
    <source>
        <dbReference type="ARBA" id="ARBA00023136"/>
    </source>
</evidence>
<evidence type="ECO:0000256" key="18">
    <source>
        <dbReference type="SAM" id="Phobius"/>
    </source>
</evidence>
<comment type="catalytic activity">
    <reaction evidence="11">
        <text>heme b(in) = heme b(out)</text>
        <dbReference type="Rhea" id="RHEA:75443"/>
        <dbReference type="ChEBI" id="CHEBI:60344"/>
    </reaction>
</comment>
<dbReference type="Gene3D" id="1.20.1250.20">
    <property type="entry name" value="MFS general substrate transporter like domains"/>
    <property type="match status" value="1"/>
</dbReference>
<feature type="transmembrane region" description="Helical" evidence="18">
    <location>
        <begin position="55"/>
        <end position="83"/>
    </location>
</feature>
<feature type="transmembrane region" description="Helical" evidence="18">
    <location>
        <begin position="287"/>
        <end position="316"/>
    </location>
</feature>
<reference evidence="20" key="1">
    <citation type="journal article" date="2019" name="bioRxiv">
        <title>The Genome of the Zebra Mussel, Dreissena polymorpha: A Resource for Invasive Species Research.</title>
        <authorList>
            <person name="McCartney M.A."/>
            <person name="Auch B."/>
            <person name="Kono T."/>
            <person name="Mallez S."/>
            <person name="Zhang Y."/>
            <person name="Obille A."/>
            <person name="Becker A."/>
            <person name="Abrahante J.E."/>
            <person name="Garbe J."/>
            <person name="Badalamenti J.P."/>
            <person name="Herman A."/>
            <person name="Mangelson H."/>
            <person name="Liachko I."/>
            <person name="Sullivan S."/>
            <person name="Sone E.D."/>
            <person name="Koren S."/>
            <person name="Silverstein K.A.T."/>
            <person name="Beckman K.B."/>
            <person name="Gohl D.M."/>
        </authorList>
    </citation>
    <scope>NUCLEOTIDE SEQUENCE</scope>
    <source>
        <strain evidence="20">Duluth1</strain>
        <tissue evidence="20">Whole animal</tissue>
    </source>
</reference>
<evidence type="ECO:0000256" key="6">
    <source>
        <dbReference type="ARBA" id="ARBA00022989"/>
    </source>
</evidence>
<dbReference type="PROSITE" id="PS50850">
    <property type="entry name" value="MFS"/>
    <property type="match status" value="1"/>
</dbReference>
<keyword evidence="3" id="KW-1003">Cell membrane</keyword>
<comment type="catalytic activity">
    <reaction evidence="12">
        <text>choline(out) = choline(in)</text>
        <dbReference type="Rhea" id="RHEA:32751"/>
        <dbReference type="ChEBI" id="CHEBI:15354"/>
    </reaction>
</comment>
<sequence length="498" mass="54064">MGGKVSKKGPETSVAQLLSASPTIPTTLKEVPILGNVSPTTIEETLVPKVYNRRWIMLLLFATLSFSNAYQWIHLNIIGNVIIEFYNESLPTDSFQQATAIDWLSMIYMLCYIPLIFPATWLLDKKGLRICLICGAFLNALGAWIKCACLASGRFPVLMFAQTICAIAPIFIVGIPAHLAATWFGPDQVSTATAFGVFGNQVGCAAGFLLPPLLVPNSDDRDVIENDLGKMFYIWAGLTTALFSSIIVVFQDKPPQPPSKAQMLAAESGEQESYLGSLKNLFRSRAFILLAITYGINTGCYYGIGTLLNPIILHYFPGQEQIAGQIGLVLVLAGVVGSAVAGLWLDRTKMFKGTTVGIYLLSMAGMVVFTFTLGLDLIWVVFLTAGVLGFFMTGYLPVGFEFAAEITYPEPEGTSSGLLNASAQTFGILLTIGMRALVERVSVQSANITVSVMLLVGTIVTGFISADYRRQEAGKREISYFDDVLHDESTPKTRTLTT</sequence>
<keyword evidence="4" id="KW-0597">Phosphoprotein</keyword>
<feature type="transmembrane region" description="Helical" evidence="18">
    <location>
        <begin position="130"/>
        <end position="153"/>
    </location>
</feature>
<keyword evidence="2" id="KW-0813">Transport</keyword>
<evidence type="ECO:0000256" key="11">
    <source>
        <dbReference type="ARBA" id="ARBA00035075"/>
    </source>
</evidence>
<evidence type="ECO:0000256" key="10">
    <source>
        <dbReference type="ARBA" id="ARBA00023180"/>
    </source>
</evidence>
<feature type="transmembrane region" description="Helical" evidence="18">
    <location>
        <begin position="322"/>
        <end position="344"/>
    </location>
</feature>
<evidence type="ECO:0000256" key="9">
    <source>
        <dbReference type="ARBA" id="ARBA00023170"/>
    </source>
</evidence>
<dbReference type="AlphaFoldDB" id="A0A9D4D5M6"/>
<keyword evidence="10" id="KW-0325">Glycoprotein</keyword>
<feature type="transmembrane region" description="Helical" evidence="18">
    <location>
        <begin position="159"/>
        <end position="180"/>
    </location>
</feature>